<protein>
    <submittedName>
        <fullName evidence="3">TBC1 domain family member 19</fullName>
    </submittedName>
</protein>
<dbReference type="SMART" id="SM00164">
    <property type="entry name" value="TBC"/>
    <property type="match status" value="1"/>
</dbReference>
<evidence type="ECO:0000259" key="1">
    <source>
        <dbReference type="PROSITE" id="PS50086"/>
    </source>
</evidence>
<dbReference type="AlphaFoldDB" id="A0AAJ7SE86"/>
<dbReference type="KEGG" id="goe:100905042"/>
<dbReference type="PANTHER" id="PTHR16110">
    <property type="entry name" value="TBC1 DOMAIN FAMILY MEMBER 19"/>
    <property type="match status" value="1"/>
</dbReference>
<accession>A0AAJ7SE86</accession>
<dbReference type="Proteomes" id="UP000694867">
    <property type="component" value="Unplaced"/>
</dbReference>
<dbReference type="RefSeq" id="XP_028966980.1">
    <property type="nucleotide sequence ID" value="XM_029111147.1"/>
</dbReference>
<evidence type="ECO:0000313" key="3">
    <source>
        <dbReference type="RefSeq" id="XP_028966980.1"/>
    </source>
</evidence>
<dbReference type="PANTHER" id="PTHR16110:SF1">
    <property type="entry name" value="TBC1 DOMAIN FAMILY MEMBER 19"/>
    <property type="match status" value="1"/>
</dbReference>
<keyword evidence="2" id="KW-1185">Reference proteome</keyword>
<proteinExistence type="predicted"/>
<dbReference type="GeneID" id="100905042"/>
<dbReference type="SUPFAM" id="SSF47923">
    <property type="entry name" value="Ypt/Rab-GAP domain of gyp1p"/>
    <property type="match status" value="1"/>
</dbReference>
<name>A0AAJ7SE86_9ACAR</name>
<dbReference type="InterPro" id="IPR000195">
    <property type="entry name" value="Rab-GAP-TBC_dom"/>
</dbReference>
<feature type="domain" description="Rab-GAP TBC" evidence="1">
    <location>
        <begin position="190"/>
        <end position="389"/>
    </location>
</feature>
<reference evidence="3" key="1">
    <citation type="submission" date="2025-08" db="UniProtKB">
        <authorList>
            <consortium name="RefSeq"/>
        </authorList>
    </citation>
    <scope>IDENTIFICATION</scope>
</reference>
<organism evidence="2 3">
    <name type="scientific">Galendromus occidentalis</name>
    <name type="common">western predatory mite</name>
    <dbReference type="NCBI Taxonomy" id="34638"/>
    <lineage>
        <taxon>Eukaryota</taxon>
        <taxon>Metazoa</taxon>
        <taxon>Ecdysozoa</taxon>
        <taxon>Arthropoda</taxon>
        <taxon>Chelicerata</taxon>
        <taxon>Arachnida</taxon>
        <taxon>Acari</taxon>
        <taxon>Parasitiformes</taxon>
        <taxon>Mesostigmata</taxon>
        <taxon>Gamasina</taxon>
        <taxon>Phytoseioidea</taxon>
        <taxon>Phytoseiidae</taxon>
        <taxon>Typhlodrominae</taxon>
        <taxon>Galendromus</taxon>
    </lineage>
</organism>
<dbReference type="PROSITE" id="PS50086">
    <property type="entry name" value="TBC_RABGAP"/>
    <property type="match status" value="1"/>
</dbReference>
<dbReference type="InterPro" id="IPR035969">
    <property type="entry name" value="Rab-GAP_TBC_sf"/>
</dbReference>
<dbReference type="Gene3D" id="1.10.472.80">
    <property type="entry name" value="Ypt/Rab-GAP domain of gyp1p, domain 3"/>
    <property type="match status" value="1"/>
</dbReference>
<dbReference type="Pfam" id="PF00566">
    <property type="entry name" value="RabGAP-TBC"/>
    <property type="match status" value="1"/>
</dbReference>
<sequence length="456" mass="52402">MLPTMLRDSQTHHECLMEIHNMLNTTPTENLNHDYLQQLFQRHIERMRYKERLNNETVHTKIQKDECPIYREAQAKWEETIKERLQGLSDVSGYPTTKPRESTSVEKYSISALWDKHCEFDINSIGHFISAEELRPLIKPLQNQQKALDVNELLDQFRPLLTATILDEDEGHVLASCSYDRVRNLLQTRGCSNENRLRLWGLVLGLSSAADNEVRYEYVRRLVLDYDCLIDKFLFKDIRTRASNDDQFFVFEEQVFQILLAFQRETLSEDLTTFSSSMIVPNVILAAPSALVAPVCFVTSSMPDAFHIFSTLAKRYFAYLTRLTSNRNGIVNLFHVFNSIISLLKPKLFEHLLPITVEEEILDILLSAFAGPLAADQVLILWDTMIGFDSTLVLALLAVGVVLTRQKALEACDNRPKLRELLQNLRDVQVIPTLKFVLGQLEMLGSTMNSRFLDSS</sequence>
<gene>
    <name evidence="3" type="primary">LOC100905042</name>
</gene>
<dbReference type="InterPro" id="IPR042507">
    <property type="entry name" value="TBC1D19"/>
</dbReference>
<evidence type="ECO:0000313" key="2">
    <source>
        <dbReference type="Proteomes" id="UP000694867"/>
    </source>
</evidence>